<protein>
    <submittedName>
        <fullName evidence="1">Uncharacterized protein</fullName>
    </submittedName>
</protein>
<keyword evidence="2" id="KW-1185">Reference proteome</keyword>
<evidence type="ECO:0000313" key="2">
    <source>
        <dbReference type="Proteomes" id="UP000799771"/>
    </source>
</evidence>
<reference evidence="1" key="1">
    <citation type="journal article" date="2020" name="Stud. Mycol.">
        <title>101 Dothideomycetes genomes: a test case for predicting lifestyles and emergence of pathogens.</title>
        <authorList>
            <person name="Haridas S."/>
            <person name="Albert R."/>
            <person name="Binder M."/>
            <person name="Bloem J."/>
            <person name="Labutti K."/>
            <person name="Salamov A."/>
            <person name="Andreopoulos B."/>
            <person name="Baker S."/>
            <person name="Barry K."/>
            <person name="Bills G."/>
            <person name="Bluhm B."/>
            <person name="Cannon C."/>
            <person name="Castanera R."/>
            <person name="Culley D."/>
            <person name="Daum C."/>
            <person name="Ezra D."/>
            <person name="Gonzalez J."/>
            <person name="Henrissat B."/>
            <person name="Kuo A."/>
            <person name="Liang C."/>
            <person name="Lipzen A."/>
            <person name="Lutzoni F."/>
            <person name="Magnuson J."/>
            <person name="Mondo S."/>
            <person name="Nolan M."/>
            <person name="Ohm R."/>
            <person name="Pangilinan J."/>
            <person name="Park H.-J."/>
            <person name="Ramirez L."/>
            <person name="Alfaro M."/>
            <person name="Sun H."/>
            <person name="Tritt A."/>
            <person name="Yoshinaga Y."/>
            <person name="Zwiers L.-H."/>
            <person name="Turgeon B."/>
            <person name="Goodwin S."/>
            <person name="Spatafora J."/>
            <person name="Crous P."/>
            <person name="Grigoriev I."/>
        </authorList>
    </citation>
    <scope>NUCLEOTIDE SEQUENCE</scope>
    <source>
        <strain evidence="1">CBS 119687</strain>
    </source>
</reference>
<dbReference type="OrthoDB" id="190265at2759"/>
<dbReference type="AlphaFoldDB" id="A0A6A6A9E9"/>
<evidence type="ECO:0000313" key="1">
    <source>
        <dbReference type="EMBL" id="KAF2127805.1"/>
    </source>
</evidence>
<sequence length="328" mass="36177">MSHKNENPAEAAEIATEVATEVTAGVTTEDAAEVAAEVAAEATTAVQYDEWQVKILADMAGLVLQDVVFKPVETRNDTVGCPFLPNEIIGEIGRHVTNAADFGNLRLVNQRFNGALNTAFVKNFGNGRVIYPRYDSFKNFFAFLANVNVTSHYVEHIVLVAEGLKENVYGYDWAWEDLVNFGDIEVNSEDIAYTNAANHAHFNAVMANDPFLHSGGYRSLLGLLLTRLPNLRTIKVRKMTPGEHSPGWKGPYLLKQLSFYTPTLNTNPIYYGDWQYDTVHRRVTVHKDEFGDDIAEPNAGPQASCVNDIEAAITATGHGARVVFLPSV</sequence>
<dbReference type="EMBL" id="ML977510">
    <property type="protein sequence ID" value="KAF2127805.1"/>
    <property type="molecule type" value="Genomic_DNA"/>
</dbReference>
<dbReference type="RefSeq" id="XP_033522194.1">
    <property type="nucleotide sequence ID" value="XM_033671636.1"/>
</dbReference>
<gene>
    <name evidence="1" type="ORF">P153DRAFT_398374</name>
</gene>
<name>A0A6A6A9E9_9PLEO</name>
<organism evidence="1 2">
    <name type="scientific">Dothidotthia symphoricarpi CBS 119687</name>
    <dbReference type="NCBI Taxonomy" id="1392245"/>
    <lineage>
        <taxon>Eukaryota</taxon>
        <taxon>Fungi</taxon>
        <taxon>Dikarya</taxon>
        <taxon>Ascomycota</taxon>
        <taxon>Pezizomycotina</taxon>
        <taxon>Dothideomycetes</taxon>
        <taxon>Pleosporomycetidae</taxon>
        <taxon>Pleosporales</taxon>
        <taxon>Dothidotthiaceae</taxon>
        <taxon>Dothidotthia</taxon>
    </lineage>
</organism>
<proteinExistence type="predicted"/>
<accession>A0A6A6A9E9</accession>
<dbReference type="Proteomes" id="UP000799771">
    <property type="component" value="Unassembled WGS sequence"/>
</dbReference>
<dbReference type="GeneID" id="54412068"/>